<dbReference type="STRING" id="1229727.Ga0080559_TMP813"/>
<protein>
    <submittedName>
        <fullName evidence="1">Putative RND efflux membrane fusion protein</fullName>
    </submittedName>
</protein>
<dbReference type="Proteomes" id="UP000186559">
    <property type="component" value="Chromosome"/>
</dbReference>
<reference evidence="1 2" key="1">
    <citation type="submission" date="2016-03" db="EMBL/GenBank/DDBJ databases">
        <title>Deep-sea bacteria in the southern Pacific.</title>
        <authorList>
            <person name="Tang K."/>
        </authorList>
    </citation>
    <scope>NUCLEOTIDE SEQUENCE [LARGE SCALE GENOMIC DNA]</scope>
    <source>
        <strain evidence="1 2">JLT2016</strain>
    </source>
</reference>
<evidence type="ECO:0000313" key="1">
    <source>
        <dbReference type="EMBL" id="APX21609.1"/>
    </source>
</evidence>
<dbReference type="KEGG" id="tpro:Ga0080559_TMP813"/>
<proteinExistence type="predicted"/>
<keyword evidence="2" id="KW-1185">Reference proteome</keyword>
<name>A0A1U7D0C9_9RHOB</name>
<dbReference type="AlphaFoldDB" id="A0A1U7D0C9"/>
<dbReference type="RefSeq" id="WP_076622218.1">
    <property type="nucleotide sequence ID" value="NZ_BMEW01000002.1"/>
</dbReference>
<dbReference type="EMBL" id="CP014796">
    <property type="protein sequence ID" value="APX21609.1"/>
    <property type="molecule type" value="Genomic_DNA"/>
</dbReference>
<sequence>MATLFLVTQPHAGRAQAPGGMGPAGRAIEVGVVTLETAQVPFTKTVLGRAVAYQQVDICPRVGGMIAEIVYDAGRSL</sequence>
<accession>A0A1U7D0C9</accession>
<evidence type="ECO:0000313" key="2">
    <source>
        <dbReference type="Proteomes" id="UP000186559"/>
    </source>
</evidence>
<organism evidence="1 2">
    <name type="scientific">Salipiger profundus</name>
    <dbReference type="NCBI Taxonomy" id="1229727"/>
    <lineage>
        <taxon>Bacteria</taxon>
        <taxon>Pseudomonadati</taxon>
        <taxon>Pseudomonadota</taxon>
        <taxon>Alphaproteobacteria</taxon>
        <taxon>Rhodobacterales</taxon>
        <taxon>Roseobacteraceae</taxon>
        <taxon>Salipiger</taxon>
    </lineage>
</organism>
<gene>
    <name evidence="1" type="ORF">Ga0080559_TMP813</name>
</gene>